<keyword evidence="2" id="KW-0812">Transmembrane</keyword>
<dbReference type="InterPro" id="IPR011047">
    <property type="entry name" value="Quinoprotein_ADH-like_sf"/>
</dbReference>
<organism evidence="3 4">
    <name type="scientific">Brevibacterium antiquum CNRZ 918</name>
    <dbReference type="NCBI Taxonomy" id="1255637"/>
    <lineage>
        <taxon>Bacteria</taxon>
        <taxon>Bacillati</taxon>
        <taxon>Actinomycetota</taxon>
        <taxon>Actinomycetes</taxon>
        <taxon>Micrococcales</taxon>
        <taxon>Brevibacteriaceae</taxon>
        <taxon>Brevibacterium</taxon>
    </lineage>
</organism>
<dbReference type="Proteomes" id="UP000234433">
    <property type="component" value="Unassembled WGS sequence"/>
</dbReference>
<accession>A0A2H1KXT1</accession>
<dbReference type="EMBL" id="FXZD01000015">
    <property type="protein sequence ID" value="SMY04573.1"/>
    <property type="molecule type" value="Genomic_DNA"/>
</dbReference>
<dbReference type="RefSeq" id="WP_101621059.1">
    <property type="nucleotide sequence ID" value="NZ_FXZD01000015.1"/>
</dbReference>
<dbReference type="AlphaFoldDB" id="A0A2H1KXT1"/>
<keyword evidence="2" id="KW-0472">Membrane</keyword>
<keyword evidence="2" id="KW-1133">Transmembrane helix</keyword>
<sequence>MSDNPHSPAPQSRPPEHAPPTKSKSKPILLGIAAVVAFALIAGTSFAFFSGHNPFSDPQPDYAQAPNQSNVMDFRGLSEDMRLSGAPLSGSADAADATPEILRFIGSTTSILTRVSETGESAWTVSVPHQDIDASDNKPLDEALYSDEGQGEDTLEDETKLLGIPVVCRLSDNAVQCGDRAISLDDGSMALTQRPADVDPDPSSSSVPVDVEDDGTLDGPEGKAYGDLKLAPEAHVSKIADPQTEEAGPWVVSDGKTLAAVDSDSVLWTQKLDPSAAEVTGLGDKRVTPSWTVVAGTLILGSSDGVKGLDLSTGDQRWAVSAQTDGFMVAGSQLRIQHEGAVSTFDFTDSSKDSSVSADTGFDESFPVLPTPKLPSMSDIRNATLEVPSACAEFALRKDAKQAFDDGKTAEGEFRESIAMNDVTPSTATTKPLVAIEFVCSSGGNWVTDSVGVYSQDLDLVTSIEPWSEDSDFHQLADFNRSIFSAIDMTGPYMTATLSNIAVYGDEDYNAAERTGAAELQFAWSNGGYEPQEVLFDADGQTVRVPKVEDVQKFVDAASKGDDDAAGAMATEEVMQGLNEVIGDESSSDPLTYRNLALQDGTTVDTCELIGVVSEEYGDYTMSNGVPLMEGIGGYGADSIKAGDVICGLKSAGETIDPDDDGSWYTAHLLLRGNEAGVVKVYSVSAYTG</sequence>
<evidence type="ECO:0000256" key="1">
    <source>
        <dbReference type="SAM" id="MobiDB-lite"/>
    </source>
</evidence>
<feature type="compositionally biased region" description="Basic and acidic residues" evidence="1">
    <location>
        <begin position="130"/>
        <end position="141"/>
    </location>
</feature>
<feature type="region of interest" description="Disordered" evidence="1">
    <location>
        <begin position="1"/>
        <end position="25"/>
    </location>
</feature>
<dbReference type="OrthoDB" id="3260358at2"/>
<dbReference type="SUPFAM" id="SSF50998">
    <property type="entry name" value="Quinoprotein alcohol dehydrogenase-like"/>
    <property type="match status" value="1"/>
</dbReference>
<protein>
    <recommendedName>
        <fullName evidence="5">PQQ-like domain-containing protein</fullName>
    </recommendedName>
</protein>
<evidence type="ECO:0000313" key="3">
    <source>
        <dbReference type="EMBL" id="SMY04573.1"/>
    </source>
</evidence>
<proteinExistence type="predicted"/>
<evidence type="ECO:0000256" key="2">
    <source>
        <dbReference type="SAM" id="Phobius"/>
    </source>
</evidence>
<evidence type="ECO:0008006" key="5">
    <source>
        <dbReference type="Google" id="ProtNLM"/>
    </source>
</evidence>
<feature type="region of interest" description="Disordered" evidence="1">
    <location>
        <begin position="192"/>
        <end position="220"/>
    </location>
</feature>
<evidence type="ECO:0000313" key="4">
    <source>
        <dbReference type="Proteomes" id="UP000234433"/>
    </source>
</evidence>
<name>A0A2H1KXT1_9MICO</name>
<reference evidence="3 4" key="1">
    <citation type="submission" date="2017-03" db="EMBL/GenBank/DDBJ databases">
        <authorList>
            <person name="Afonso C.L."/>
            <person name="Miller P.J."/>
            <person name="Scott M.A."/>
            <person name="Spackman E."/>
            <person name="Goraichik I."/>
            <person name="Dimitrov K.M."/>
            <person name="Suarez D.L."/>
            <person name="Swayne D.E."/>
        </authorList>
    </citation>
    <scope>NUCLEOTIDE SEQUENCE [LARGE SCALE GENOMIC DNA]</scope>
    <source>
        <strain evidence="3 4">CNRZ 918</strain>
    </source>
</reference>
<feature type="region of interest" description="Disordered" evidence="1">
    <location>
        <begin position="126"/>
        <end position="154"/>
    </location>
</feature>
<gene>
    <name evidence="3" type="ORF">BANT918_03100</name>
</gene>
<feature type="transmembrane region" description="Helical" evidence="2">
    <location>
        <begin position="28"/>
        <end position="49"/>
    </location>
</feature>